<feature type="compositionally biased region" description="Basic and acidic residues" evidence="1">
    <location>
        <begin position="705"/>
        <end position="718"/>
    </location>
</feature>
<reference evidence="2 3" key="1">
    <citation type="journal article" date="2022" name="Nat. Ecol. Evol.">
        <title>A masculinizing supergene underlies an exaggerated male reproductive morph in a spider.</title>
        <authorList>
            <person name="Hendrickx F."/>
            <person name="De Corte Z."/>
            <person name="Sonet G."/>
            <person name="Van Belleghem S.M."/>
            <person name="Kostlbacher S."/>
            <person name="Vangestel C."/>
        </authorList>
    </citation>
    <scope>NUCLEOTIDE SEQUENCE [LARGE SCALE GENOMIC DNA]</scope>
    <source>
        <strain evidence="2">W744_W776</strain>
    </source>
</reference>
<feature type="region of interest" description="Disordered" evidence="1">
    <location>
        <begin position="537"/>
        <end position="634"/>
    </location>
</feature>
<feature type="compositionally biased region" description="Polar residues" evidence="1">
    <location>
        <begin position="1319"/>
        <end position="1334"/>
    </location>
</feature>
<gene>
    <name evidence="2" type="ORF">JTE90_000665</name>
</gene>
<feature type="compositionally biased region" description="Polar residues" evidence="1">
    <location>
        <begin position="694"/>
        <end position="703"/>
    </location>
</feature>
<feature type="compositionally biased region" description="Basic and acidic residues" evidence="1">
    <location>
        <begin position="1534"/>
        <end position="1549"/>
    </location>
</feature>
<feature type="region of interest" description="Disordered" evidence="1">
    <location>
        <begin position="1508"/>
        <end position="1822"/>
    </location>
</feature>
<organism evidence="2 3">
    <name type="scientific">Oedothorax gibbosus</name>
    <dbReference type="NCBI Taxonomy" id="931172"/>
    <lineage>
        <taxon>Eukaryota</taxon>
        <taxon>Metazoa</taxon>
        <taxon>Ecdysozoa</taxon>
        <taxon>Arthropoda</taxon>
        <taxon>Chelicerata</taxon>
        <taxon>Arachnida</taxon>
        <taxon>Araneae</taxon>
        <taxon>Araneomorphae</taxon>
        <taxon>Entelegynae</taxon>
        <taxon>Araneoidea</taxon>
        <taxon>Linyphiidae</taxon>
        <taxon>Erigoninae</taxon>
        <taxon>Oedothorax</taxon>
    </lineage>
</organism>
<feature type="region of interest" description="Disordered" evidence="1">
    <location>
        <begin position="136"/>
        <end position="162"/>
    </location>
</feature>
<sequence length="1889" mass="216327">MPHEYEFSKFSQKNMQFRLFSRGIPCDPDVTSACRDHCEEMPKSRILQGDISLGVWSYGFLFGLCSHIKCQESGFGREFHVFGGGNLKLDDAETHCSVHWRRVVKTTPSTVHVSTTAPRATKSPVTWRRATLLHESTTKRDVASPEEAIDEDGDIEASDSSEDITIVEGGAEQESSIKKLVPGSRPGFWLDSARRKKPSSLLRPGSRKTAIFPSKTSTTSASTVTTEKPIIHTRTPSVTAPKSLQSAAVNQTSNQKTNVFNRNRSTKPPVAFRRRLKSTKSPSTTTPSTTTVTDVEELENSEELPLEIEDDTKPKGNEDVTPTVDDSPSENMQNKPYESVRLPGASIRRRLRNGTRDPWRRDREHFSSTSTTKSSIKTTKTTPHPQLKTVKPIPKRVNSPSYTRSTRATVPSRIKSKAKTPKTTPSANIKKTKVPVSEIASDDKVEVKDPTKTVKGPGLTNLLKHRHSHKFNRLKPNVLPETIKEEDEEILTTTSNYETLKDIDLFENDYSEFKSSTKSTVEPFYITRDYGELVTAVPEDRRKKGRTSNRTTSTTATTSKPEINKPFLDSEEVNDPKIDAITDEAKTSFDNTLSSSTEDETFKYPESISRNSKKPQRSTTPKPSTKFPLELPTIDPGSNGYVVWSLGHGGSGWSYEKQGGQVKWSAQNSQAEGDRWSVQGSDERGNSDYEKETSLNSSVSTLPQRKGDWVSQNKEKNKQGSFKNSQKDFQSSNYWTPVTYMPNIPSRNETFLKFTSPNDVRTLSPDDFKGFSPSPPGITNFSPIDFQNSAKDVLSGQEIYSEQNLDAPAIGTNAHYQNIEVDGHTLQNQTSPFDVVSRASENENTETKIDNGKEIEVSNMQEYIKEPSKYFPNEWNLPTTIASPLENYFEQVPEKQFSIPTIQSFQTDDRLPFDDSAITEDTFRLNFDSNDRVFEGFGQEMGDLSGIPKELAKAVVDAKRWTVVGNGGAEGWSLLGEDGQLEWKIYNIDGRWSVVSGDQSLNLPVQVPSLNQETTDNKNEIYNQENEQTHPDSPKIWKLEDDYNKWKVLSAESGIQVESPEEQWIRTSKYEYHESEEVEDNYYDNDGDYEVIGGINFSPSQYSENIDERPLWGTGETEMIHGHLNSSPLDGGIKSANTKEDAIASWKELINNNNLRRNAEENLREMSNTKSSSKPSTVNMEWEKHSSTTPESVENYPFKNNKETYSEYRPVENRNSEQETRGFKNAYHKNKAVEKTNEKFSDIKGIEDESERNEHTHLHHKDHAKIDRLISKLEHVQKESKGRAVVDLSQLVKMIKSNRNLTSLKFKVKGNSYVRHQMPETQMSNDKAKNSNSYPIPKQENEEESLLNRQHENNDFHSKNFTNKKHTNQNRKKEETPRERFNQMQTQLPRNNQVKEHFTSDTRGGQNQNTFREQNRQFKEYDEIIKNEDYSNIKHEDERNYIHMRNKLAHNTHDKYEIRPNFNDNNGKHHDPVVINDNLYSHSNIHKRPELQNLEDISDESIVKSHEKTRYNGDINSSNKEYKTRGKIPYNSPGHKETTGSETETRPYSDEAVDINTHYQFEDKGMRVSQNKPRRKQNRFHTSQRNRSRKRQQNAEGQSRDNHQENLNNPQNYRDNGEEYTTRNPYYSTRNQRKQRQRVKARPETGEIRYQSKVRGSTRSSIDAPTDKFSRGKQAQGSDLYRNPEETIDKSSERNQYQVNGRRRNPEESMDIHSENPGRKHSQAYSRYPEKSIDIPSDKLPRRRQPQNYDRYRNSEGSTGIQNSQDSESFNRYKNKDDYAYDSSPEDYPKRLNQKTRPSKPRQTSPIVISSETEIEDDEDGSKKNRKIIVIDYAGKQKKKSPIDRKDLELIIRSVKNRRSGVMEVQDGPQENILNSENGKDSKQLESTE</sequence>
<evidence type="ECO:0000313" key="2">
    <source>
        <dbReference type="EMBL" id="KAG8200596.1"/>
    </source>
</evidence>
<feature type="compositionally biased region" description="Acidic residues" evidence="1">
    <location>
        <begin position="294"/>
        <end position="310"/>
    </location>
</feature>
<dbReference type="Proteomes" id="UP000827092">
    <property type="component" value="Unassembled WGS sequence"/>
</dbReference>
<feature type="compositionally biased region" description="Polar residues" evidence="1">
    <location>
        <begin position="719"/>
        <end position="728"/>
    </location>
</feature>
<feature type="compositionally biased region" description="Basic and acidic residues" evidence="1">
    <location>
        <begin position="1769"/>
        <end position="1779"/>
    </location>
</feature>
<feature type="compositionally biased region" description="Polar residues" evidence="1">
    <location>
        <begin position="1755"/>
        <end position="1768"/>
    </location>
</feature>
<feature type="compositionally biased region" description="Polar residues" evidence="1">
    <location>
        <begin position="1654"/>
        <end position="1663"/>
    </location>
</feature>
<feature type="compositionally biased region" description="Polar residues" evidence="1">
    <location>
        <begin position="1605"/>
        <end position="1614"/>
    </location>
</feature>
<feature type="compositionally biased region" description="Polar residues" evidence="1">
    <location>
        <begin position="324"/>
        <end position="336"/>
    </location>
</feature>
<dbReference type="EMBL" id="JAFNEN010000015">
    <property type="protein sequence ID" value="KAG8200596.1"/>
    <property type="molecule type" value="Genomic_DNA"/>
</dbReference>
<feature type="region of interest" description="Disordered" evidence="1">
    <location>
        <begin position="659"/>
        <end position="728"/>
    </location>
</feature>
<feature type="compositionally biased region" description="Basic and acidic residues" evidence="1">
    <location>
        <begin position="354"/>
        <end position="366"/>
    </location>
</feature>
<feature type="compositionally biased region" description="Acidic residues" evidence="1">
    <location>
        <begin position="147"/>
        <end position="162"/>
    </location>
</feature>
<feature type="compositionally biased region" description="Polar residues" evidence="1">
    <location>
        <begin position="1166"/>
        <end position="1179"/>
    </location>
</feature>
<accession>A0AAV6VY00</accession>
<feature type="compositionally biased region" description="Basic residues" evidence="1">
    <location>
        <begin position="1572"/>
        <end position="1592"/>
    </location>
</feature>
<feature type="compositionally biased region" description="Basic and acidic residues" evidence="1">
    <location>
        <begin position="681"/>
        <end position="693"/>
    </location>
</feature>
<feature type="region of interest" description="Disordered" evidence="1">
    <location>
        <begin position="1319"/>
        <end position="1382"/>
    </location>
</feature>
<feature type="region of interest" description="Disordered" evidence="1">
    <location>
        <begin position="275"/>
        <end position="428"/>
    </location>
</feature>
<feature type="compositionally biased region" description="Basic and acidic residues" evidence="1">
    <location>
        <begin position="1728"/>
        <end position="1740"/>
    </location>
</feature>
<proteinExistence type="predicted"/>
<feature type="compositionally biased region" description="Basic and acidic residues" evidence="1">
    <location>
        <begin position="1682"/>
        <end position="1693"/>
    </location>
</feature>
<feature type="compositionally biased region" description="Basic and acidic residues" evidence="1">
    <location>
        <begin position="1349"/>
        <end position="1358"/>
    </location>
</feature>
<feature type="compositionally biased region" description="Basic residues" evidence="1">
    <location>
        <begin position="1631"/>
        <end position="1640"/>
    </location>
</feature>
<name>A0AAV6VY00_9ARAC</name>
<feature type="compositionally biased region" description="Basic and acidic residues" evidence="1">
    <location>
        <begin position="1371"/>
        <end position="1381"/>
    </location>
</feature>
<keyword evidence="3" id="KW-1185">Reference proteome</keyword>
<protein>
    <submittedName>
        <fullName evidence="2">Uncharacterized protein</fullName>
    </submittedName>
</protein>
<comment type="caution">
    <text evidence="2">The sequence shown here is derived from an EMBL/GenBank/DDBJ whole genome shotgun (WGS) entry which is preliminary data.</text>
</comment>
<feature type="region of interest" description="Disordered" evidence="1">
    <location>
        <begin position="1163"/>
        <end position="1197"/>
    </location>
</feature>
<feature type="compositionally biased region" description="Basic and acidic residues" evidence="1">
    <location>
        <begin position="1704"/>
        <end position="1718"/>
    </location>
</feature>
<feature type="compositionally biased region" description="Polar residues" evidence="1">
    <location>
        <begin position="398"/>
        <end position="409"/>
    </location>
</feature>
<evidence type="ECO:0000256" key="1">
    <source>
        <dbReference type="SAM" id="MobiDB-lite"/>
    </source>
</evidence>
<feature type="compositionally biased region" description="Low complexity" evidence="1">
    <location>
        <begin position="279"/>
        <end position="291"/>
    </location>
</feature>
<feature type="compositionally biased region" description="Basic and acidic residues" evidence="1">
    <location>
        <begin position="1878"/>
        <end position="1889"/>
    </location>
</feature>
<feature type="region of interest" description="Disordered" evidence="1">
    <location>
        <begin position="1861"/>
        <end position="1889"/>
    </location>
</feature>
<feature type="compositionally biased region" description="Low complexity" evidence="1">
    <location>
        <begin position="367"/>
        <end position="382"/>
    </location>
</feature>
<feature type="compositionally biased region" description="Basic and acidic residues" evidence="1">
    <location>
        <begin position="574"/>
        <end position="587"/>
    </location>
</feature>
<feature type="compositionally biased region" description="Low complexity" evidence="1">
    <location>
        <begin position="548"/>
        <end position="560"/>
    </location>
</feature>
<evidence type="ECO:0000313" key="3">
    <source>
        <dbReference type="Proteomes" id="UP000827092"/>
    </source>
</evidence>